<dbReference type="SMART" id="SM00547">
    <property type="entry name" value="ZnF_RBZ"/>
    <property type="match status" value="1"/>
</dbReference>
<dbReference type="SUPFAM" id="SSF54928">
    <property type="entry name" value="RNA-binding domain, RBD"/>
    <property type="match status" value="1"/>
</dbReference>
<reference evidence="13" key="1">
    <citation type="submission" date="2022-01" db="EMBL/GenBank/DDBJ databases">
        <authorList>
            <person name="King R."/>
        </authorList>
    </citation>
    <scope>NUCLEOTIDE SEQUENCE</scope>
</reference>
<dbReference type="Proteomes" id="UP001152798">
    <property type="component" value="Chromosome 4"/>
</dbReference>
<keyword evidence="6 8" id="KW-0694">RNA-binding</keyword>
<dbReference type="OrthoDB" id="76445at2759"/>
<keyword evidence="5" id="KW-0862">Zinc</keyword>
<feature type="region of interest" description="Disordered" evidence="10">
    <location>
        <begin position="220"/>
        <end position="304"/>
    </location>
</feature>
<dbReference type="SUPFAM" id="SSF90209">
    <property type="entry name" value="Ran binding protein zinc finger-like"/>
    <property type="match status" value="1"/>
</dbReference>
<dbReference type="InterPro" id="IPR001876">
    <property type="entry name" value="Znf_RanBP2"/>
</dbReference>
<dbReference type="Pfam" id="PF00641">
    <property type="entry name" value="Zn_ribbon_RanBP"/>
    <property type="match status" value="1"/>
</dbReference>
<evidence type="ECO:0000256" key="5">
    <source>
        <dbReference type="ARBA" id="ARBA00022833"/>
    </source>
</evidence>
<keyword evidence="4 9" id="KW-0863">Zinc-finger</keyword>
<evidence type="ECO:0000259" key="12">
    <source>
        <dbReference type="PROSITE" id="PS50199"/>
    </source>
</evidence>
<evidence type="ECO:0000256" key="2">
    <source>
        <dbReference type="ARBA" id="ARBA00008448"/>
    </source>
</evidence>
<protein>
    <recommendedName>
        <fullName evidence="15">RNA-binding protein cabeza</fullName>
    </recommendedName>
</protein>
<dbReference type="InterPro" id="IPR012677">
    <property type="entry name" value="Nucleotide-bd_a/b_plait_sf"/>
</dbReference>
<keyword evidence="7" id="KW-0539">Nucleus</keyword>
<feature type="compositionally biased region" description="Gly residues" evidence="10">
    <location>
        <begin position="1"/>
        <end position="28"/>
    </location>
</feature>
<organism evidence="13 14">
    <name type="scientific">Nezara viridula</name>
    <name type="common">Southern green stink bug</name>
    <name type="synonym">Cimex viridulus</name>
    <dbReference type="NCBI Taxonomy" id="85310"/>
    <lineage>
        <taxon>Eukaryota</taxon>
        <taxon>Metazoa</taxon>
        <taxon>Ecdysozoa</taxon>
        <taxon>Arthropoda</taxon>
        <taxon>Hexapoda</taxon>
        <taxon>Insecta</taxon>
        <taxon>Pterygota</taxon>
        <taxon>Neoptera</taxon>
        <taxon>Paraneoptera</taxon>
        <taxon>Hemiptera</taxon>
        <taxon>Heteroptera</taxon>
        <taxon>Panheteroptera</taxon>
        <taxon>Pentatomomorpha</taxon>
        <taxon>Pentatomoidea</taxon>
        <taxon>Pentatomidae</taxon>
        <taxon>Pentatominae</taxon>
        <taxon>Nezara</taxon>
    </lineage>
</organism>
<feature type="compositionally biased region" description="Gly residues" evidence="10">
    <location>
        <begin position="242"/>
        <end position="254"/>
    </location>
</feature>
<dbReference type="SMART" id="SM00360">
    <property type="entry name" value="RRM"/>
    <property type="match status" value="1"/>
</dbReference>
<dbReference type="PROSITE" id="PS50102">
    <property type="entry name" value="RRM"/>
    <property type="match status" value="1"/>
</dbReference>
<evidence type="ECO:0000256" key="7">
    <source>
        <dbReference type="ARBA" id="ARBA00023242"/>
    </source>
</evidence>
<evidence type="ECO:0008006" key="15">
    <source>
        <dbReference type="Google" id="ProtNLM"/>
    </source>
</evidence>
<feature type="compositionally biased region" description="Gly residues" evidence="10">
    <location>
        <begin position="44"/>
        <end position="54"/>
    </location>
</feature>
<dbReference type="Gene3D" id="3.30.70.330">
    <property type="match status" value="1"/>
</dbReference>
<evidence type="ECO:0000256" key="8">
    <source>
        <dbReference type="PROSITE-ProRule" id="PRU00176"/>
    </source>
</evidence>
<dbReference type="PROSITE" id="PS01358">
    <property type="entry name" value="ZF_RANBP2_1"/>
    <property type="match status" value="1"/>
</dbReference>
<dbReference type="GO" id="GO:0003723">
    <property type="term" value="F:RNA binding"/>
    <property type="evidence" value="ECO:0007669"/>
    <property type="project" value="UniProtKB-UniRule"/>
</dbReference>
<evidence type="ECO:0000256" key="10">
    <source>
        <dbReference type="SAM" id="MobiDB-lite"/>
    </source>
</evidence>
<name>A0A9P0HDF1_NEZVI</name>
<dbReference type="InterPro" id="IPR035979">
    <property type="entry name" value="RBD_domain_sf"/>
</dbReference>
<dbReference type="PANTHER" id="PTHR23238">
    <property type="entry name" value="RNA BINDING PROTEIN"/>
    <property type="match status" value="1"/>
</dbReference>
<dbReference type="EMBL" id="OV725080">
    <property type="protein sequence ID" value="CAH1399961.1"/>
    <property type="molecule type" value="Genomic_DNA"/>
</dbReference>
<feature type="compositionally biased region" description="Gly residues" evidence="10">
    <location>
        <begin position="172"/>
        <end position="195"/>
    </location>
</feature>
<evidence type="ECO:0000256" key="9">
    <source>
        <dbReference type="PROSITE-ProRule" id="PRU00322"/>
    </source>
</evidence>
<dbReference type="AlphaFoldDB" id="A0A9P0HDF1"/>
<accession>A0A9P0HDF1</accession>
<evidence type="ECO:0000256" key="4">
    <source>
        <dbReference type="ARBA" id="ARBA00022771"/>
    </source>
</evidence>
<evidence type="ECO:0000259" key="11">
    <source>
        <dbReference type="PROSITE" id="PS50102"/>
    </source>
</evidence>
<evidence type="ECO:0000313" key="13">
    <source>
        <dbReference type="EMBL" id="CAH1399961.1"/>
    </source>
</evidence>
<keyword evidence="3" id="KW-0479">Metal-binding</keyword>
<feature type="domain" description="RRM" evidence="11">
    <location>
        <begin position="64"/>
        <end position="150"/>
    </location>
</feature>
<feature type="region of interest" description="Disordered" evidence="10">
    <location>
        <begin position="152"/>
        <end position="197"/>
    </location>
</feature>
<feature type="region of interest" description="Disordered" evidence="10">
    <location>
        <begin position="1"/>
        <end position="54"/>
    </location>
</feature>
<dbReference type="GO" id="GO:0005634">
    <property type="term" value="C:nucleus"/>
    <property type="evidence" value="ECO:0007669"/>
    <property type="project" value="UniProtKB-SubCell"/>
</dbReference>
<proteinExistence type="inferred from homology"/>
<feature type="compositionally biased region" description="Basic and acidic residues" evidence="10">
    <location>
        <begin position="152"/>
        <end position="170"/>
    </location>
</feature>
<comment type="subcellular location">
    <subcellularLocation>
        <location evidence="1">Nucleus</location>
    </subcellularLocation>
</comment>
<evidence type="ECO:0000313" key="14">
    <source>
        <dbReference type="Proteomes" id="UP001152798"/>
    </source>
</evidence>
<dbReference type="CDD" id="cd12534">
    <property type="entry name" value="RRM_SARFH"/>
    <property type="match status" value="1"/>
</dbReference>
<gene>
    <name evidence="13" type="ORF">NEZAVI_LOCUS9291</name>
</gene>
<evidence type="ECO:0000256" key="6">
    <source>
        <dbReference type="ARBA" id="ARBA00022884"/>
    </source>
</evidence>
<feature type="compositionally biased region" description="Gly residues" evidence="10">
    <location>
        <begin position="260"/>
        <end position="295"/>
    </location>
</feature>
<evidence type="ECO:0000256" key="3">
    <source>
        <dbReference type="ARBA" id="ARBA00022723"/>
    </source>
</evidence>
<dbReference type="GO" id="GO:0008270">
    <property type="term" value="F:zinc ion binding"/>
    <property type="evidence" value="ECO:0007669"/>
    <property type="project" value="UniProtKB-KW"/>
</dbReference>
<sequence>MSGGGGGYGQGGGGGYGGGYGGGGGGGYQASQGGYQGQPPPRPQGGGNYGGGGYGGGDYIVQEDTVFVSGMNPATSEGDIQQHFGAIGVIKIDKRSGKPKIWMYNDKTTGLPKGEATVTYDDSNAARSAIKWFDNKEFNGATIKVQMATKRDNYMGGRGGRDGGFGEHRGGGRGGRGGPRGGGPGGPPSGGGGSGRDGDWKCTNPECGNTNFAWRQQCNRCNADKPQGGGGGGEGPPPPPGGGGGGGRRGGMDGGRGRGGRGGFGGGGFGRGGGGGGGMDRGRGRGGGPMRGQGRGGRDRSRPY</sequence>
<dbReference type="InterPro" id="IPR000504">
    <property type="entry name" value="RRM_dom"/>
</dbReference>
<keyword evidence="14" id="KW-1185">Reference proteome</keyword>
<dbReference type="InterPro" id="IPR034870">
    <property type="entry name" value="TET_fam"/>
</dbReference>
<feature type="domain" description="RanBP2-type" evidence="12">
    <location>
        <begin position="196"/>
        <end position="227"/>
    </location>
</feature>
<evidence type="ECO:0000256" key="1">
    <source>
        <dbReference type="ARBA" id="ARBA00004123"/>
    </source>
</evidence>
<dbReference type="InterPro" id="IPR036443">
    <property type="entry name" value="Znf_RanBP2_sf"/>
</dbReference>
<dbReference type="Gene3D" id="4.10.1060.10">
    <property type="entry name" value="Zinc finger, RanBP2-type"/>
    <property type="match status" value="1"/>
</dbReference>
<comment type="similarity">
    <text evidence="2">Belongs to the RRM TET family.</text>
</comment>
<dbReference type="Pfam" id="PF00076">
    <property type="entry name" value="RRM_1"/>
    <property type="match status" value="1"/>
</dbReference>
<dbReference type="GO" id="GO:0006355">
    <property type="term" value="P:regulation of DNA-templated transcription"/>
    <property type="evidence" value="ECO:0007669"/>
    <property type="project" value="InterPro"/>
</dbReference>
<dbReference type="PROSITE" id="PS50199">
    <property type="entry name" value="ZF_RANBP2_2"/>
    <property type="match status" value="1"/>
</dbReference>